<dbReference type="Pfam" id="PF05241">
    <property type="entry name" value="EBP"/>
    <property type="match status" value="1"/>
</dbReference>
<evidence type="ECO:0000313" key="11">
    <source>
        <dbReference type="EMBL" id="WAR01265.1"/>
    </source>
</evidence>
<evidence type="ECO:0000256" key="4">
    <source>
        <dbReference type="ARBA" id="ARBA00022692"/>
    </source>
</evidence>
<evidence type="ECO:0000256" key="9">
    <source>
        <dbReference type="PIRNR" id="PIRNR031032"/>
    </source>
</evidence>
<keyword evidence="6 9" id="KW-1133">Transmembrane helix</keyword>
<evidence type="ECO:0000256" key="1">
    <source>
        <dbReference type="ARBA" id="ARBA00004477"/>
    </source>
</evidence>
<evidence type="ECO:0000256" key="5">
    <source>
        <dbReference type="ARBA" id="ARBA00022824"/>
    </source>
</evidence>
<keyword evidence="5" id="KW-0256">Endoplasmic reticulum</keyword>
<gene>
    <name evidence="11" type="ORF">MAR_007823</name>
</gene>
<feature type="transmembrane region" description="Helical" evidence="9">
    <location>
        <begin position="7"/>
        <end position="29"/>
    </location>
</feature>
<dbReference type="PANTHER" id="PTHR31204">
    <property type="entry name" value="SIGMA INTRACELLULAR RECEPTOR 2"/>
    <property type="match status" value="1"/>
</dbReference>
<feature type="domain" description="EXPERA" evidence="10">
    <location>
        <begin position="5"/>
        <end position="152"/>
    </location>
</feature>
<protein>
    <recommendedName>
        <fullName evidence="3">Sigma intracellular receptor 2</fullName>
    </recommendedName>
    <alternativeName>
        <fullName evidence="8">Transmembrane protein 97</fullName>
    </alternativeName>
</protein>
<dbReference type="InterPro" id="IPR016964">
    <property type="entry name" value="Sigma2_recept"/>
</dbReference>
<evidence type="ECO:0000256" key="2">
    <source>
        <dbReference type="ARBA" id="ARBA00009096"/>
    </source>
</evidence>
<comment type="similarity">
    <text evidence="2">Belongs to the TMEM97/sigma-2 receptor family.</text>
</comment>
<name>A0ABY7DU78_MYAAR</name>
<feature type="transmembrane region" description="Helical" evidence="9">
    <location>
        <begin position="95"/>
        <end position="117"/>
    </location>
</feature>
<evidence type="ECO:0000256" key="8">
    <source>
        <dbReference type="ARBA" id="ARBA00031073"/>
    </source>
</evidence>
<reference evidence="11" key="1">
    <citation type="submission" date="2022-11" db="EMBL/GenBank/DDBJ databases">
        <title>Centuries of genome instability and evolution in soft-shell clam transmissible cancer (bioRxiv).</title>
        <authorList>
            <person name="Hart S.F.M."/>
            <person name="Yonemitsu M.A."/>
            <person name="Giersch R.M."/>
            <person name="Beal B.F."/>
            <person name="Arriagada G."/>
            <person name="Davis B.W."/>
            <person name="Ostrander E.A."/>
            <person name="Goff S.P."/>
            <person name="Metzger M.J."/>
        </authorList>
    </citation>
    <scope>NUCLEOTIDE SEQUENCE</scope>
    <source>
        <strain evidence="11">MELC-2E11</strain>
        <tissue evidence="11">Siphon/mantle</tissue>
    </source>
</reference>
<feature type="transmembrane region" description="Helical" evidence="9">
    <location>
        <begin position="59"/>
        <end position="83"/>
    </location>
</feature>
<sequence length="182" mass="21494">MERIIDILFLLYFGSHIPIALFFDFQAVLPGWMFPKLFVDTVDWYAEEFGDAMMKAKPAWFKSFCTCELFLQFPFFFVALYAYWKGISKCRWIRLPIIVYSTHVVTSLIPILFHIFLHDFTLESYKGPRTFTERLQLSGFYFPYFIVPLVLLLDALFHPVYVNGGSESTRTVKHKPKGRKHH</sequence>
<dbReference type="EMBL" id="CP111015">
    <property type="protein sequence ID" value="WAR01265.1"/>
    <property type="molecule type" value="Genomic_DNA"/>
</dbReference>
<evidence type="ECO:0000256" key="6">
    <source>
        <dbReference type="ARBA" id="ARBA00022989"/>
    </source>
</evidence>
<dbReference type="InterPro" id="IPR033118">
    <property type="entry name" value="EXPERA"/>
</dbReference>
<evidence type="ECO:0000256" key="7">
    <source>
        <dbReference type="ARBA" id="ARBA00023136"/>
    </source>
</evidence>
<keyword evidence="12" id="KW-1185">Reference proteome</keyword>
<dbReference type="InterPro" id="IPR051987">
    <property type="entry name" value="Sigma-2_receptor-like"/>
</dbReference>
<evidence type="ECO:0000256" key="3">
    <source>
        <dbReference type="ARBA" id="ARBA00018102"/>
    </source>
</evidence>
<keyword evidence="7 9" id="KW-0472">Membrane</keyword>
<proteinExistence type="inferred from homology"/>
<keyword evidence="4 9" id="KW-0812">Transmembrane</keyword>
<evidence type="ECO:0000313" key="12">
    <source>
        <dbReference type="Proteomes" id="UP001164746"/>
    </source>
</evidence>
<dbReference type="PROSITE" id="PS51751">
    <property type="entry name" value="EXPERA"/>
    <property type="match status" value="1"/>
</dbReference>
<feature type="transmembrane region" description="Helical" evidence="9">
    <location>
        <begin position="137"/>
        <end position="157"/>
    </location>
</feature>
<accession>A0ABY7DU78</accession>
<dbReference type="Proteomes" id="UP001164746">
    <property type="component" value="Chromosome 4"/>
</dbReference>
<evidence type="ECO:0000259" key="10">
    <source>
        <dbReference type="PROSITE" id="PS51751"/>
    </source>
</evidence>
<comment type="subcellular location">
    <subcellularLocation>
        <location evidence="1">Endoplasmic reticulum membrane</location>
        <topology evidence="1">Multi-pass membrane protein</topology>
    </subcellularLocation>
</comment>
<dbReference type="PANTHER" id="PTHR31204:SF1">
    <property type="entry name" value="SIGMA INTRACELLULAR RECEPTOR 2"/>
    <property type="match status" value="1"/>
</dbReference>
<dbReference type="PIRSF" id="PIRSF031032">
    <property type="entry name" value="TMP_97_prd"/>
    <property type="match status" value="1"/>
</dbReference>
<organism evidence="11 12">
    <name type="scientific">Mya arenaria</name>
    <name type="common">Soft-shell clam</name>
    <dbReference type="NCBI Taxonomy" id="6604"/>
    <lineage>
        <taxon>Eukaryota</taxon>
        <taxon>Metazoa</taxon>
        <taxon>Spiralia</taxon>
        <taxon>Lophotrochozoa</taxon>
        <taxon>Mollusca</taxon>
        <taxon>Bivalvia</taxon>
        <taxon>Autobranchia</taxon>
        <taxon>Heteroconchia</taxon>
        <taxon>Euheterodonta</taxon>
        <taxon>Imparidentia</taxon>
        <taxon>Neoheterodontei</taxon>
        <taxon>Myida</taxon>
        <taxon>Myoidea</taxon>
        <taxon>Myidae</taxon>
        <taxon>Mya</taxon>
    </lineage>
</organism>